<dbReference type="Proteomes" id="UP000789901">
    <property type="component" value="Unassembled WGS sequence"/>
</dbReference>
<feature type="compositionally biased region" description="Basic and acidic residues" evidence="1">
    <location>
        <begin position="296"/>
        <end position="306"/>
    </location>
</feature>
<evidence type="ECO:0000313" key="2">
    <source>
        <dbReference type="EMBL" id="CAG8793668.1"/>
    </source>
</evidence>
<name>A0ABN7VR29_GIGMA</name>
<reference evidence="2 3" key="1">
    <citation type="submission" date="2021-06" db="EMBL/GenBank/DDBJ databases">
        <authorList>
            <person name="Kallberg Y."/>
            <person name="Tangrot J."/>
            <person name="Rosling A."/>
        </authorList>
    </citation>
    <scope>NUCLEOTIDE SEQUENCE [LARGE SCALE GENOMIC DNA]</scope>
    <source>
        <strain evidence="2 3">120-4 pot B 10/14</strain>
    </source>
</reference>
<keyword evidence="3" id="KW-1185">Reference proteome</keyword>
<dbReference type="EMBL" id="CAJVQB010020171">
    <property type="protein sequence ID" value="CAG8793668.1"/>
    <property type="molecule type" value="Genomic_DNA"/>
</dbReference>
<feature type="region of interest" description="Disordered" evidence="1">
    <location>
        <begin position="283"/>
        <end position="314"/>
    </location>
</feature>
<dbReference type="PANTHER" id="PTHR21446:SF6">
    <property type="entry name" value="MITOCHONDRIAL ANTIVIRAL-SIGNALING PROTEIN"/>
    <property type="match status" value="1"/>
</dbReference>
<dbReference type="InterPro" id="IPR052787">
    <property type="entry name" value="MAVS"/>
</dbReference>
<dbReference type="PANTHER" id="PTHR21446">
    <property type="entry name" value="DUF3504 DOMAIN-CONTAINING PROTEIN"/>
    <property type="match status" value="1"/>
</dbReference>
<accession>A0ABN7VR29</accession>
<evidence type="ECO:0000313" key="3">
    <source>
        <dbReference type="Proteomes" id="UP000789901"/>
    </source>
</evidence>
<protein>
    <submittedName>
        <fullName evidence="2">26435_t:CDS:1</fullName>
    </submittedName>
</protein>
<comment type="caution">
    <text evidence="2">The sequence shown here is derived from an EMBL/GenBank/DDBJ whole genome shotgun (WGS) entry which is preliminary data.</text>
</comment>
<organism evidence="2 3">
    <name type="scientific">Gigaspora margarita</name>
    <dbReference type="NCBI Taxonomy" id="4874"/>
    <lineage>
        <taxon>Eukaryota</taxon>
        <taxon>Fungi</taxon>
        <taxon>Fungi incertae sedis</taxon>
        <taxon>Mucoromycota</taxon>
        <taxon>Glomeromycotina</taxon>
        <taxon>Glomeromycetes</taxon>
        <taxon>Diversisporales</taxon>
        <taxon>Gigasporaceae</taxon>
        <taxon>Gigaspora</taxon>
    </lineage>
</organism>
<feature type="non-terminal residue" evidence="2">
    <location>
        <position position="1"/>
    </location>
</feature>
<sequence length="385" mass="43564">EKKKLNAKARGDYLPTDKEIDEIIESCVPKNTCKAMKKWVKALTRWRNNVGYCYSIETVANGSDYSPSSLVNAYNCLSNYIYKHPGGSKKFIINNKSEFLLLWEALNGKMKVLKQSGKVTKHHDLLSPDELKAMFNHDALSVNTANCIQFTKFSQKNDPGGIEGNLDSLMIPVPPDPEGYLGPIHDIKLYLNRRPTNCACQFLHLKINKDIHEYEDGKWYLDAKLGQNSCSNFMKNICSEVEINIKDHDIVNHSGRTTPIIPSEQQKMDALSTLINVVDLPESQNNEDDGIINSDKIYDPKPDNRPNSHIPPKRSVYSEFRSTLKDSAKVNLPSHSNATKKNPSLGEKRLIRPSHSKLQNVSTNEGTTIINNYYLDAEHITINQY</sequence>
<evidence type="ECO:0000256" key="1">
    <source>
        <dbReference type="SAM" id="MobiDB-lite"/>
    </source>
</evidence>
<gene>
    <name evidence="2" type="ORF">GMARGA_LOCUS21645</name>
</gene>
<proteinExistence type="predicted"/>